<feature type="compositionally biased region" description="Gly residues" evidence="1">
    <location>
        <begin position="1"/>
        <end position="13"/>
    </location>
</feature>
<dbReference type="EMBL" id="SUMC01000105">
    <property type="protein sequence ID" value="TJZ99478.1"/>
    <property type="molecule type" value="Genomic_DNA"/>
</dbReference>
<keyword evidence="4" id="KW-1185">Reference proteome</keyword>
<gene>
    <name evidence="3" type="ORF">FCI23_45705</name>
</gene>
<dbReference type="AlphaFoldDB" id="A0A4V5MXA1"/>
<accession>A0A4V5MXA1</accession>
<proteinExistence type="predicted"/>
<name>A0A4V5MXA1_9ACTN</name>
<sequence length="92" mass="9225">MPGLGRGPRGPGGLRPFRAGGRPFPRRRGRTAPGAGDGYVDAQPPSTTTKITGPVVLNAGSDATGVSTNSTALYGLAAIQDLALVGDRLPDG</sequence>
<comment type="caution">
    <text evidence="3">The sequence shown here is derived from an EMBL/GenBank/DDBJ whole genome shotgun (WGS) entry which is preliminary data.</text>
</comment>
<evidence type="ECO:0000259" key="2">
    <source>
        <dbReference type="Pfam" id="PF21346"/>
    </source>
</evidence>
<feature type="domain" description="PcRGLX/YetA-like C-terminal alpha/alpha toroid" evidence="2">
    <location>
        <begin position="41"/>
        <end position="89"/>
    </location>
</feature>
<dbReference type="InterPro" id="IPR048331">
    <property type="entry name" value="PcRGLX/YetA_3rd"/>
</dbReference>
<protein>
    <recommendedName>
        <fullName evidence="2">PcRGLX/YetA-like C-terminal alpha/alpha toroid domain-containing protein</fullName>
    </recommendedName>
</protein>
<evidence type="ECO:0000313" key="4">
    <source>
        <dbReference type="Proteomes" id="UP000305778"/>
    </source>
</evidence>
<feature type="compositionally biased region" description="Low complexity" evidence="1">
    <location>
        <begin position="14"/>
        <end position="23"/>
    </location>
</feature>
<evidence type="ECO:0000256" key="1">
    <source>
        <dbReference type="SAM" id="MobiDB-lite"/>
    </source>
</evidence>
<evidence type="ECO:0000313" key="3">
    <source>
        <dbReference type="EMBL" id="TJZ99478.1"/>
    </source>
</evidence>
<dbReference type="Pfam" id="PF21346">
    <property type="entry name" value="PcRGLX_3rd"/>
    <property type="match status" value="1"/>
</dbReference>
<reference evidence="3 4" key="1">
    <citation type="submission" date="2019-04" db="EMBL/GenBank/DDBJ databases">
        <title>Streptomyces oryziradicis sp. nov., a novel actinomycete isolated from rhizosphere soil of rice (Oryza sativa L.).</title>
        <authorList>
            <person name="Li C."/>
        </authorList>
    </citation>
    <scope>NUCLEOTIDE SEQUENCE [LARGE SCALE GENOMIC DNA]</scope>
    <source>
        <strain evidence="3 4">NEAU-C40</strain>
    </source>
</reference>
<organism evidence="3 4">
    <name type="scientific">Actinacidiphila oryziradicis</name>
    <dbReference type="NCBI Taxonomy" id="2571141"/>
    <lineage>
        <taxon>Bacteria</taxon>
        <taxon>Bacillati</taxon>
        <taxon>Actinomycetota</taxon>
        <taxon>Actinomycetes</taxon>
        <taxon>Kitasatosporales</taxon>
        <taxon>Streptomycetaceae</taxon>
        <taxon>Actinacidiphila</taxon>
    </lineage>
</organism>
<dbReference type="Proteomes" id="UP000305778">
    <property type="component" value="Unassembled WGS sequence"/>
</dbReference>
<feature type="region of interest" description="Disordered" evidence="1">
    <location>
        <begin position="1"/>
        <end position="51"/>
    </location>
</feature>